<dbReference type="Gene3D" id="3.40.50.300">
    <property type="entry name" value="P-loop containing nucleotide triphosphate hydrolases"/>
    <property type="match status" value="1"/>
</dbReference>
<protein>
    <submittedName>
        <fullName evidence="3">TPR repeat</fullName>
    </submittedName>
</protein>
<dbReference type="SMART" id="SM00028">
    <property type="entry name" value="TPR"/>
    <property type="match status" value="10"/>
</dbReference>
<dbReference type="PROSITE" id="PS50005">
    <property type="entry name" value="TPR"/>
    <property type="match status" value="1"/>
</dbReference>
<dbReference type="PANTHER" id="PTHR47691:SF3">
    <property type="entry name" value="HTH-TYPE TRANSCRIPTIONAL REGULATOR RV0890C-RELATED"/>
    <property type="match status" value="1"/>
</dbReference>
<dbReference type="eggNOG" id="COG0457">
    <property type="taxonomic scope" value="Bacteria"/>
</dbReference>
<name>Q47KZ6_THEFY</name>
<dbReference type="InterPro" id="IPR011990">
    <property type="entry name" value="TPR-like_helical_dom_sf"/>
</dbReference>
<dbReference type="AlphaFoldDB" id="Q47KZ6"/>
<keyword evidence="1" id="KW-0802">TPR repeat</keyword>
<gene>
    <name evidence="3" type="ordered locus">Tfu_2843</name>
</gene>
<dbReference type="KEGG" id="tfu:Tfu_2843"/>
<dbReference type="Gene3D" id="1.25.40.10">
    <property type="entry name" value="Tetratricopeptide repeat domain"/>
    <property type="match status" value="2"/>
</dbReference>
<dbReference type="RefSeq" id="WP_011293266.1">
    <property type="nucleotide sequence ID" value="NC_007333.1"/>
</dbReference>
<dbReference type="InterPro" id="IPR027417">
    <property type="entry name" value="P-loop_NTPase"/>
</dbReference>
<dbReference type="HOGENOM" id="CLU_004665_2_1_11"/>
<feature type="repeat" description="TPR" evidence="1">
    <location>
        <begin position="872"/>
        <end position="905"/>
    </location>
</feature>
<dbReference type="Gene3D" id="1.10.10.10">
    <property type="entry name" value="Winged helix-like DNA-binding domain superfamily/Winged helix DNA-binding domain"/>
    <property type="match status" value="1"/>
</dbReference>
<proteinExistence type="predicted"/>
<dbReference type="Pfam" id="PF13432">
    <property type="entry name" value="TPR_16"/>
    <property type="match status" value="1"/>
</dbReference>
<sequence length="907" mass="97360">MSDTGSTPNPTPAHIKIIKAQAGNNVIGQQITKENNFHFYLHRSRPTAKFSLPAPPPALVGRQHEVDTLLSWLDPTASHQEEDETSSSVVVSALAGMGGVGKTALVASAGRIAHQREWFCAELFVDLRGYTPGAVPLSADAALDVLLRQMGIAPEEIPAELEERAAFYRSALTELSRNDPRGRPVLVVVDNAQSAEQVRPLLPGPGNHRLVATSRSSLHSLTGAHHIDLDVLTADAAVELVASILKEDDARTRDTEGLRQLAEVCGYLPLALEIVAAQLARTPQLTPARLVQRLKKAASRVDKIHDLSRDASQTRILRAVFDTSLAQLTDDEARVFLLTASSPGPTISTSAAAVLTGLDEDAVEEVLEELVAVHLVQHASEDRWGAHDLLIDYAASHPQPPADRDQALTRLLDYYVTTAHAADTHLKAPPSQEVSNRFARREEALAWLDNEQATLVAAALAAPTLDHTDAAVLLPLLLTKYLDLRRRFGELEQVSRSAQAVAHATDNPNAEAQAWLALGLALVGMRRPEEGGAAFTRARDLFRQTGNTLGEVEALTGLGGARQQARQLDDALEAFTNASNLLGRITDPRSGVPALTGVGLALQSMGRFKEALDALDRAHALLEQTADPYGEAQVLSCRGLTLLGMSRFEHAIKSLTRAQELFQRTGDAHAEAQTWVLLGTALNQANRPKEAIDAFTHARELFQRTEDTQGEAQAWAGLAEALRKTGQTEEAVKAADHVRDLLGQEEGAALGAPELAALGMSQLASGEFTEAVDTLTRARTLFRQTTDARGEAEACAGLGTALIGAGRGEAAAEAFTRAQELFQQAGDIQSEAQAWSGLAAALGQANRPEEALKAVTRAQELFQQIGDTKGEAEAWAGMGLTLLGSGRIIKALKAFVRARQLRRQSQK</sequence>
<dbReference type="PRINTS" id="PR00364">
    <property type="entry name" value="DISEASERSIST"/>
</dbReference>
<dbReference type="SUPFAM" id="SSF48452">
    <property type="entry name" value="TPR-like"/>
    <property type="match status" value="3"/>
</dbReference>
<dbReference type="Pfam" id="PF13191">
    <property type="entry name" value="AAA_16"/>
    <property type="match status" value="1"/>
</dbReference>
<feature type="domain" description="Orc1-like AAA ATPase" evidence="2">
    <location>
        <begin position="59"/>
        <end position="196"/>
    </location>
</feature>
<evidence type="ECO:0000256" key="1">
    <source>
        <dbReference type="PROSITE-ProRule" id="PRU00339"/>
    </source>
</evidence>
<dbReference type="InterPro" id="IPR036388">
    <property type="entry name" value="WH-like_DNA-bd_sf"/>
</dbReference>
<reference evidence="3" key="1">
    <citation type="submission" date="2005-07" db="EMBL/GenBank/DDBJ databases">
        <title>Complete sequence of Thermobifida fusca YX.</title>
        <authorList>
            <consortium name="US DOE Joint Genome Institute"/>
            <person name="Copeland A."/>
            <person name="Lucas S."/>
            <person name="Lapidus A."/>
            <person name="Barry K."/>
            <person name="Detter J.C."/>
            <person name="Glavina T."/>
            <person name="Hammon N."/>
            <person name="Israni S."/>
            <person name="Pitluck S."/>
            <person name="Di Bartolo G."/>
            <person name="Chain P."/>
            <person name="Schmutz J."/>
            <person name="Larimer F."/>
            <person name="Land M."/>
            <person name="Lykidis A."/>
            <person name="Richardson P."/>
        </authorList>
    </citation>
    <scope>NUCLEOTIDE SEQUENCE</scope>
    <source>
        <strain evidence="3">YX</strain>
    </source>
</reference>
<evidence type="ECO:0000313" key="3">
    <source>
        <dbReference type="EMBL" id="AAZ56876.1"/>
    </source>
</evidence>
<organism evidence="3">
    <name type="scientific">Thermobifida fusca (strain YX)</name>
    <dbReference type="NCBI Taxonomy" id="269800"/>
    <lineage>
        <taxon>Bacteria</taxon>
        <taxon>Bacillati</taxon>
        <taxon>Actinomycetota</taxon>
        <taxon>Actinomycetes</taxon>
        <taxon>Streptosporangiales</taxon>
        <taxon>Nocardiopsidaceae</taxon>
        <taxon>Thermobifida</taxon>
    </lineage>
</organism>
<evidence type="ECO:0000259" key="2">
    <source>
        <dbReference type="Pfam" id="PF13191"/>
    </source>
</evidence>
<dbReference type="PANTHER" id="PTHR47691">
    <property type="entry name" value="REGULATOR-RELATED"/>
    <property type="match status" value="1"/>
</dbReference>
<dbReference type="InterPro" id="IPR019734">
    <property type="entry name" value="TPR_rpt"/>
</dbReference>
<dbReference type="EMBL" id="CP000088">
    <property type="protein sequence ID" value="AAZ56876.1"/>
    <property type="molecule type" value="Genomic_DNA"/>
</dbReference>
<accession>Q47KZ6</accession>
<dbReference type="STRING" id="269800.Tfu_2843"/>
<dbReference type="eggNOG" id="COG0784">
    <property type="taxonomic scope" value="Bacteria"/>
</dbReference>
<dbReference type="Pfam" id="PF13424">
    <property type="entry name" value="TPR_12"/>
    <property type="match status" value="2"/>
</dbReference>
<dbReference type="InterPro" id="IPR041664">
    <property type="entry name" value="AAA_16"/>
</dbReference>
<dbReference type="SUPFAM" id="SSF52540">
    <property type="entry name" value="P-loop containing nucleoside triphosphate hydrolases"/>
    <property type="match status" value="1"/>
</dbReference>